<dbReference type="EMBL" id="JAEQMG010000041">
    <property type="protein sequence ID" value="MBK6087839.1"/>
    <property type="molecule type" value="Genomic_DNA"/>
</dbReference>
<accession>A0A934U1W8</accession>
<proteinExistence type="predicted"/>
<protein>
    <recommendedName>
        <fullName evidence="4">YbbR-like protein</fullName>
    </recommendedName>
</protein>
<comment type="caution">
    <text evidence="2">The sequence shown here is derived from an EMBL/GenBank/DDBJ whole genome shotgun (WGS) entry which is preliminary data.</text>
</comment>
<dbReference type="AlphaFoldDB" id="A0A934U1W8"/>
<reference evidence="2" key="1">
    <citation type="submission" date="2021-01" db="EMBL/GenBank/DDBJ databases">
        <title>Genome public.</title>
        <authorList>
            <person name="Liu C."/>
            <person name="Sun Q."/>
        </authorList>
    </citation>
    <scope>NUCLEOTIDE SEQUENCE</scope>
    <source>
        <strain evidence="2">M6</strain>
    </source>
</reference>
<evidence type="ECO:0000256" key="1">
    <source>
        <dbReference type="SAM" id="Phobius"/>
    </source>
</evidence>
<evidence type="ECO:0000313" key="3">
    <source>
        <dbReference type="Proteomes" id="UP000633365"/>
    </source>
</evidence>
<keyword evidence="1" id="KW-0812">Transmembrane</keyword>
<evidence type="ECO:0008006" key="4">
    <source>
        <dbReference type="Google" id="ProtNLM"/>
    </source>
</evidence>
<name>A0A934U1W8_9FIRM</name>
<dbReference type="Gene3D" id="2.170.120.30">
    <property type="match status" value="2"/>
</dbReference>
<keyword evidence="1" id="KW-0472">Membrane</keyword>
<keyword evidence="3" id="KW-1185">Reference proteome</keyword>
<feature type="transmembrane region" description="Helical" evidence="1">
    <location>
        <begin position="12"/>
        <end position="34"/>
    </location>
</feature>
<organism evidence="2 3">
    <name type="scientific">Ruminococcus difficilis</name>
    <dbReference type="NCBI Taxonomy" id="2763069"/>
    <lineage>
        <taxon>Bacteria</taxon>
        <taxon>Bacillati</taxon>
        <taxon>Bacillota</taxon>
        <taxon>Clostridia</taxon>
        <taxon>Eubacteriales</taxon>
        <taxon>Oscillospiraceae</taxon>
        <taxon>Ruminococcus</taxon>
    </lineage>
</organism>
<keyword evidence="1" id="KW-1133">Transmembrane helix</keyword>
<dbReference type="Proteomes" id="UP000633365">
    <property type="component" value="Unassembled WGS sequence"/>
</dbReference>
<sequence length="441" mass="48922">MKKNKKSFLSRLFDSNIFLLILSFILSFTSWIIVSFVSDTNIKSVNVPNVPVTINLPDSDFDYTYFIDKYSGVSTNDNGVPLVSVDVKGNAIIVGSLKPDNITITGKLNIPDNAVLSPQEYKVTLNYEKTGTLTNYDVEAITPSTLTVFVDQPLEKEFDIVNSCSFKNDDKDKYANVTLSQSKIKVTGPESLINEIATVEVHGEITEEGTSKRDFIYKDKEGRTLEDYYLTPAVESVDVTAKLLPIATVNLKVEYKNKPSGVKTQANVSPSAVRIAGEQSELDKYKNGLTLTTLDYTDLKNESFKEDFTITPPDNCKIVADGNEKTAPTKATVSLDLSPYSDGSVSKKITYESDGYTYAFTPGEIRVKLYGNEDEIKDITSDDIKMTVEIPDDFKEKLSELQTGQSVSRQGIKLQLSLSGDYTETWIYGSYTADQVTVTKK</sequence>
<dbReference type="RefSeq" id="WP_186833388.1">
    <property type="nucleotide sequence ID" value="NZ_JAEQMG010000041.1"/>
</dbReference>
<gene>
    <name evidence="2" type="ORF">JKK62_04070</name>
</gene>
<evidence type="ECO:0000313" key="2">
    <source>
        <dbReference type="EMBL" id="MBK6087839.1"/>
    </source>
</evidence>